<dbReference type="HOGENOM" id="CLU_172621_1_0_6"/>
<dbReference type="Proteomes" id="UP000031623">
    <property type="component" value="Chromosome"/>
</dbReference>
<dbReference type="EMBL" id="AP014633">
    <property type="protein sequence ID" value="BAP55875.1"/>
    <property type="molecule type" value="Genomic_DNA"/>
</dbReference>
<dbReference type="Gene3D" id="2.60.40.10">
    <property type="entry name" value="Immunoglobulins"/>
    <property type="match status" value="1"/>
</dbReference>
<organism evidence="2 3">
    <name type="scientific">Thioploca ingrica</name>
    <dbReference type="NCBI Taxonomy" id="40754"/>
    <lineage>
        <taxon>Bacteria</taxon>
        <taxon>Pseudomonadati</taxon>
        <taxon>Pseudomonadota</taxon>
        <taxon>Gammaproteobacteria</taxon>
        <taxon>Thiotrichales</taxon>
        <taxon>Thiotrichaceae</taxon>
        <taxon>Thioploca</taxon>
    </lineage>
</organism>
<dbReference type="KEGG" id="tig:THII_1578"/>
<protein>
    <submittedName>
        <fullName evidence="2">Sulfur/thiosulfate oxidation protein SoxZ</fullName>
    </submittedName>
</protein>
<dbReference type="AlphaFoldDB" id="A0A090ALC0"/>
<gene>
    <name evidence="2" type="ORF">THII_1578</name>
</gene>
<feature type="domain" description="Sulphur oxidation protein SoxZ" evidence="1">
    <location>
        <begin position="13"/>
        <end position="104"/>
    </location>
</feature>
<dbReference type="Pfam" id="PF08770">
    <property type="entry name" value="SoxZ"/>
    <property type="match status" value="1"/>
</dbReference>
<dbReference type="InterPro" id="IPR014880">
    <property type="entry name" value="SoxZ_dom"/>
</dbReference>
<evidence type="ECO:0000259" key="1">
    <source>
        <dbReference type="Pfam" id="PF08770"/>
    </source>
</evidence>
<keyword evidence="3" id="KW-1185">Reference proteome</keyword>
<accession>A0A090ALC0</accession>
<evidence type="ECO:0000313" key="3">
    <source>
        <dbReference type="Proteomes" id="UP000031623"/>
    </source>
</evidence>
<reference evidence="2" key="1">
    <citation type="journal article" date="2014" name="ISME J.">
        <title>Ecophysiology of Thioploca ingrica as revealed by the complete genome sequence supplemented with proteomic evidence.</title>
        <authorList>
            <person name="Kojima H."/>
            <person name="Ogura Y."/>
            <person name="Yamamoto N."/>
            <person name="Togashi T."/>
            <person name="Mori H."/>
            <person name="Watanabe T."/>
            <person name="Nemoto F."/>
            <person name="Kurokawa K."/>
            <person name="Hayashi T."/>
            <person name="Fukui M."/>
        </authorList>
    </citation>
    <scope>NUCLEOTIDE SEQUENCE [LARGE SCALE GENOMIC DNA]</scope>
</reference>
<dbReference type="SUPFAM" id="SSF81296">
    <property type="entry name" value="E set domains"/>
    <property type="match status" value="1"/>
</dbReference>
<name>A0A090ALC0_9GAMM</name>
<dbReference type="InterPro" id="IPR014756">
    <property type="entry name" value="Ig_E-set"/>
</dbReference>
<sequence>MNMSNETNTRLQAKFNEGVTEVKALIKHPMETGQTKDLETGKLIPAHFIEEISCEHNGEVVMFAQWGVGISANPYFSFQFEGGKVGDKVKLTWKDNQGQSETTVTEIISK</sequence>
<dbReference type="NCBIfam" id="TIGR04490">
    <property type="entry name" value="SoxZ_true"/>
    <property type="match status" value="1"/>
</dbReference>
<dbReference type="InterPro" id="IPR013783">
    <property type="entry name" value="Ig-like_fold"/>
</dbReference>
<dbReference type="InterPro" id="IPR030995">
    <property type="entry name" value="SoxZ"/>
</dbReference>
<evidence type="ECO:0000313" key="2">
    <source>
        <dbReference type="EMBL" id="BAP55875.1"/>
    </source>
</evidence>
<proteinExistence type="predicted"/>
<dbReference type="STRING" id="40754.THII_1578"/>